<keyword evidence="2" id="KW-0472">Membrane</keyword>
<feature type="compositionally biased region" description="Polar residues" evidence="1">
    <location>
        <begin position="318"/>
        <end position="359"/>
    </location>
</feature>
<evidence type="ECO:0000256" key="1">
    <source>
        <dbReference type="SAM" id="MobiDB-lite"/>
    </source>
</evidence>
<keyword evidence="2" id="KW-0812">Transmembrane</keyword>
<evidence type="ECO:0008006" key="5">
    <source>
        <dbReference type="Google" id="ProtNLM"/>
    </source>
</evidence>
<proteinExistence type="predicted"/>
<evidence type="ECO:0000313" key="4">
    <source>
        <dbReference type="Proteomes" id="UP001198495"/>
    </source>
</evidence>
<dbReference type="EMBL" id="JAJEQT010000006">
    <property type="protein sequence ID" value="MCC2219159.1"/>
    <property type="molecule type" value="Genomic_DNA"/>
</dbReference>
<reference evidence="3 4" key="1">
    <citation type="submission" date="2021-10" db="EMBL/GenBank/DDBJ databases">
        <title>Anaerobic single-cell dispensing facilitates the cultivation of human gut bacteria.</title>
        <authorList>
            <person name="Afrizal A."/>
        </authorList>
    </citation>
    <scope>NUCLEOTIDE SEQUENCE [LARGE SCALE GENOMIC DNA]</scope>
    <source>
        <strain evidence="3 4">CLA-AA-H212</strain>
    </source>
</reference>
<feature type="region of interest" description="Disordered" evidence="1">
    <location>
        <begin position="305"/>
        <end position="380"/>
    </location>
</feature>
<evidence type="ECO:0000313" key="3">
    <source>
        <dbReference type="EMBL" id="MCC2219159.1"/>
    </source>
</evidence>
<dbReference type="RefSeq" id="WP_118545842.1">
    <property type="nucleotide sequence ID" value="NZ_JAJEQT010000006.1"/>
</dbReference>
<feature type="transmembrane region" description="Helical" evidence="2">
    <location>
        <begin position="244"/>
        <end position="262"/>
    </location>
</feature>
<comment type="caution">
    <text evidence="3">The sequence shown here is derived from an EMBL/GenBank/DDBJ whole genome shotgun (WGS) entry which is preliminary data.</text>
</comment>
<feature type="transmembrane region" description="Helical" evidence="2">
    <location>
        <begin position="111"/>
        <end position="129"/>
    </location>
</feature>
<keyword evidence="2" id="KW-1133">Transmembrane helix</keyword>
<name>A0ABS8FR23_9FIRM</name>
<dbReference type="Proteomes" id="UP001198495">
    <property type="component" value="Unassembled WGS sequence"/>
</dbReference>
<evidence type="ECO:0000256" key="2">
    <source>
        <dbReference type="SAM" id="Phobius"/>
    </source>
</evidence>
<feature type="transmembrane region" description="Helical" evidence="2">
    <location>
        <begin position="135"/>
        <end position="155"/>
    </location>
</feature>
<feature type="compositionally biased region" description="Low complexity" evidence="1">
    <location>
        <begin position="360"/>
        <end position="380"/>
    </location>
</feature>
<feature type="transmembrane region" description="Helical" evidence="2">
    <location>
        <begin position="84"/>
        <end position="104"/>
    </location>
</feature>
<sequence length="380" mass="42020">MTGLIAVRNSIRDFLRKYDEVTTPILRFIFSFIVFSCINSLFGYSEFLHRGVITFLLSVICALVTGPVVVFLAGVVVAVHCFSVSMDVGVLCLLLFLVMYCSYIRMFQNTGYVLALVPILYMLKIPFAAPVMVAIFAGFSGAVPAAFGVVIYYFAQYAKEARATILLGEDADFQGYSYIVNGMMKDKAMLLAIIAFVVIVMVTALIHQLNFDYAWYVAIGVGSVFTILVFMVCGMLVDVSVPAGSLVLGAILGGVLGVIVQMCKSVIDYSHKESVQFEDDDYYYYVKAIPKVENAQKKRVKTMTEEEVAEQVKKPRPQQGTNGQARQPRPQQGTNGQARQPRPQQGANGQARQPRPQQGANGQARQPRPQQNRNNGQINR</sequence>
<feature type="transmembrane region" description="Helical" evidence="2">
    <location>
        <begin position="25"/>
        <end position="44"/>
    </location>
</feature>
<feature type="transmembrane region" description="Helical" evidence="2">
    <location>
        <begin position="188"/>
        <end position="207"/>
    </location>
</feature>
<organism evidence="3 4">
    <name type="scientific">Coprococcus hominis</name>
    <name type="common">ex Arizal et al. 2022</name>
    <dbReference type="NCBI Taxonomy" id="2881262"/>
    <lineage>
        <taxon>Bacteria</taxon>
        <taxon>Bacillati</taxon>
        <taxon>Bacillota</taxon>
        <taxon>Clostridia</taxon>
        <taxon>Lachnospirales</taxon>
        <taxon>Lachnospiraceae</taxon>
        <taxon>Coprococcus</taxon>
    </lineage>
</organism>
<protein>
    <recommendedName>
        <fullName evidence="5">ABC transporter permease</fullName>
    </recommendedName>
</protein>
<feature type="transmembrane region" description="Helical" evidence="2">
    <location>
        <begin position="51"/>
        <end position="78"/>
    </location>
</feature>
<feature type="transmembrane region" description="Helical" evidence="2">
    <location>
        <begin position="213"/>
        <end position="237"/>
    </location>
</feature>
<gene>
    <name evidence="3" type="ORF">LKD28_08940</name>
</gene>
<accession>A0ABS8FR23</accession>
<keyword evidence="4" id="KW-1185">Reference proteome</keyword>